<reference evidence="14" key="1">
    <citation type="submission" date="2011-09" db="EMBL/GenBank/DDBJ databases">
        <title>The permanent draft genome of Mucilaginibacter paludis DSM 18603.</title>
        <authorList>
            <consortium name="US DOE Joint Genome Institute (JGI-PGF)"/>
            <person name="Lucas S."/>
            <person name="Han J."/>
            <person name="Lapidus A."/>
            <person name="Bruce D."/>
            <person name="Goodwin L."/>
            <person name="Pitluck S."/>
            <person name="Peters L."/>
            <person name="Kyrpides N."/>
            <person name="Mavromatis K."/>
            <person name="Ivanova N."/>
            <person name="Mikhailova N."/>
            <person name="Held B."/>
            <person name="Detter J.C."/>
            <person name="Tapia R."/>
            <person name="Han C."/>
            <person name="Land M."/>
            <person name="Hauser L."/>
            <person name="Markowitz V."/>
            <person name="Cheng J.-F."/>
            <person name="Hugenholtz P."/>
            <person name="Woyke T."/>
            <person name="Wu D."/>
            <person name="Tindall B."/>
            <person name="Brambilla E."/>
            <person name="Klenk H.-P."/>
            <person name="Eisen J.A."/>
        </authorList>
    </citation>
    <scope>NUCLEOTIDE SEQUENCE [LARGE SCALE GENOMIC DNA]</scope>
    <source>
        <strain evidence="14">DSM 18603</strain>
    </source>
</reference>
<dbReference type="RefSeq" id="WP_008510202.1">
    <property type="nucleotide sequence ID" value="NZ_CM001403.1"/>
</dbReference>
<dbReference type="EMBL" id="CM001403">
    <property type="protein sequence ID" value="EHQ29166.1"/>
    <property type="molecule type" value="Genomic_DNA"/>
</dbReference>
<dbReference type="eggNOG" id="COG0476">
    <property type="taxonomic scope" value="Bacteria"/>
</dbReference>
<dbReference type="InterPro" id="IPR035985">
    <property type="entry name" value="Ubiquitin-activating_enz"/>
</dbReference>
<evidence type="ECO:0000256" key="1">
    <source>
        <dbReference type="ARBA" id="ARBA00009919"/>
    </source>
</evidence>
<dbReference type="Gene3D" id="3.40.50.720">
    <property type="entry name" value="NAD(P)-binding Rossmann-like Domain"/>
    <property type="match status" value="1"/>
</dbReference>
<dbReference type="InterPro" id="IPR045886">
    <property type="entry name" value="ThiF/MoeB/HesA"/>
</dbReference>
<evidence type="ECO:0000256" key="7">
    <source>
        <dbReference type="ARBA" id="ARBA00063809"/>
    </source>
</evidence>
<evidence type="ECO:0000256" key="12">
    <source>
        <dbReference type="ARBA" id="ARBA00078531"/>
    </source>
</evidence>
<dbReference type="AlphaFoldDB" id="H1YAP6"/>
<dbReference type="GO" id="GO:0008641">
    <property type="term" value="F:ubiquitin-like modifier activating enzyme activity"/>
    <property type="evidence" value="ECO:0007669"/>
    <property type="project" value="InterPro"/>
</dbReference>
<dbReference type="Pfam" id="PF00899">
    <property type="entry name" value="ThiF"/>
    <property type="match status" value="1"/>
</dbReference>
<protein>
    <recommendedName>
        <fullName evidence="9">Molybdopterin-synthase adenylyltransferase</fullName>
        <ecNumber evidence="8">2.7.7.80</ecNumber>
    </recommendedName>
    <alternativeName>
        <fullName evidence="12">MoaD protein adenylase</fullName>
    </alternativeName>
    <alternativeName>
        <fullName evidence="10">Molybdopterin-converting factor subunit 1 adenylase</fullName>
    </alternativeName>
    <alternativeName>
        <fullName evidence="11">Sulfur carrier protein MoaD adenylyltransferase</fullName>
    </alternativeName>
</protein>
<evidence type="ECO:0000256" key="8">
    <source>
        <dbReference type="ARBA" id="ARBA00066884"/>
    </source>
</evidence>
<dbReference type="GO" id="GO:0005524">
    <property type="term" value="F:ATP binding"/>
    <property type="evidence" value="ECO:0007669"/>
    <property type="project" value="UniProtKB-KW"/>
</dbReference>
<dbReference type="FunFam" id="3.40.50.720:FF:000033">
    <property type="entry name" value="Adenylyltransferase and sulfurtransferase MOCS3"/>
    <property type="match status" value="1"/>
</dbReference>
<evidence type="ECO:0000256" key="5">
    <source>
        <dbReference type="ARBA" id="ARBA00052218"/>
    </source>
</evidence>
<dbReference type="GO" id="GO:0005829">
    <property type="term" value="C:cytosol"/>
    <property type="evidence" value="ECO:0007669"/>
    <property type="project" value="TreeGrafter"/>
</dbReference>
<comment type="similarity">
    <text evidence="1">Belongs to the HesA/MoeB/ThiF family.</text>
</comment>
<dbReference type="CDD" id="cd00158">
    <property type="entry name" value="RHOD"/>
    <property type="match status" value="1"/>
</dbReference>
<dbReference type="SUPFAM" id="SSF69572">
    <property type="entry name" value="Activating enzymes of the ubiquitin-like proteins"/>
    <property type="match status" value="1"/>
</dbReference>
<evidence type="ECO:0000256" key="9">
    <source>
        <dbReference type="ARBA" id="ARBA00073635"/>
    </source>
</evidence>
<evidence type="ECO:0000256" key="6">
    <source>
        <dbReference type="ARBA" id="ARBA00055169"/>
    </source>
</evidence>
<name>H1YAP6_9SPHI</name>
<dbReference type="PROSITE" id="PS50206">
    <property type="entry name" value="RHODANESE_3"/>
    <property type="match status" value="1"/>
</dbReference>
<dbReference type="SMART" id="SM00450">
    <property type="entry name" value="RHOD"/>
    <property type="match status" value="1"/>
</dbReference>
<evidence type="ECO:0000313" key="14">
    <source>
        <dbReference type="EMBL" id="EHQ29166.1"/>
    </source>
</evidence>
<accession>H1YAP6</accession>
<evidence type="ECO:0000313" key="15">
    <source>
        <dbReference type="Proteomes" id="UP000002774"/>
    </source>
</evidence>
<evidence type="ECO:0000259" key="13">
    <source>
        <dbReference type="PROSITE" id="PS50206"/>
    </source>
</evidence>
<evidence type="ECO:0000256" key="3">
    <source>
        <dbReference type="ARBA" id="ARBA00022741"/>
    </source>
</evidence>
<dbReference type="HOGENOM" id="CLU_013325_1_0_10"/>
<dbReference type="GO" id="GO:0061605">
    <property type="term" value="F:molybdopterin-synthase adenylyltransferase activity"/>
    <property type="evidence" value="ECO:0007669"/>
    <property type="project" value="UniProtKB-EC"/>
</dbReference>
<organism evidence="14 15">
    <name type="scientific">Mucilaginibacter paludis DSM 18603</name>
    <dbReference type="NCBI Taxonomy" id="714943"/>
    <lineage>
        <taxon>Bacteria</taxon>
        <taxon>Pseudomonadati</taxon>
        <taxon>Bacteroidota</taxon>
        <taxon>Sphingobacteriia</taxon>
        <taxon>Sphingobacteriales</taxon>
        <taxon>Sphingobacteriaceae</taxon>
        <taxon>Mucilaginibacter</taxon>
    </lineage>
</organism>
<keyword evidence="4" id="KW-0067">ATP-binding</keyword>
<gene>
    <name evidence="14" type="ORF">Mucpa_5090</name>
</gene>
<dbReference type="OrthoDB" id="9804286at2"/>
<dbReference type="GO" id="GO:0004792">
    <property type="term" value="F:thiosulfate-cyanide sulfurtransferase activity"/>
    <property type="evidence" value="ECO:0007669"/>
    <property type="project" value="TreeGrafter"/>
</dbReference>
<dbReference type="InterPro" id="IPR036873">
    <property type="entry name" value="Rhodanese-like_dom_sf"/>
</dbReference>
<dbReference type="Gene3D" id="3.40.250.10">
    <property type="entry name" value="Rhodanese-like domain"/>
    <property type="match status" value="1"/>
</dbReference>
<dbReference type="InterPro" id="IPR000594">
    <property type="entry name" value="ThiF_NAD_FAD-bd"/>
</dbReference>
<comment type="subunit">
    <text evidence="7">Homodimer. Forms a stable heterotetrameric complex of 2 MoeB and 2 MoaD during adenylation of MoaD.</text>
</comment>
<dbReference type="Pfam" id="PF00581">
    <property type="entry name" value="Rhodanese"/>
    <property type="match status" value="1"/>
</dbReference>
<keyword evidence="2" id="KW-0808">Transferase</keyword>
<evidence type="ECO:0000256" key="4">
    <source>
        <dbReference type="ARBA" id="ARBA00022840"/>
    </source>
</evidence>
<dbReference type="GO" id="GO:0008146">
    <property type="term" value="F:sulfotransferase activity"/>
    <property type="evidence" value="ECO:0007669"/>
    <property type="project" value="TreeGrafter"/>
</dbReference>
<dbReference type="EC" id="2.7.7.80" evidence="8"/>
<comment type="catalytic activity">
    <reaction evidence="5">
        <text>[molybdopterin-synthase sulfur-carrier protein]-C-terminal Gly-Gly + ATP + H(+) = [molybdopterin-synthase sulfur-carrier protein]-C-terminal Gly-Gly-AMP + diphosphate</text>
        <dbReference type="Rhea" id="RHEA:43616"/>
        <dbReference type="Rhea" id="RHEA-COMP:12159"/>
        <dbReference type="Rhea" id="RHEA-COMP:12202"/>
        <dbReference type="ChEBI" id="CHEBI:15378"/>
        <dbReference type="ChEBI" id="CHEBI:30616"/>
        <dbReference type="ChEBI" id="CHEBI:33019"/>
        <dbReference type="ChEBI" id="CHEBI:90618"/>
        <dbReference type="ChEBI" id="CHEBI:90778"/>
        <dbReference type="EC" id="2.7.7.80"/>
    </reaction>
</comment>
<evidence type="ECO:0000256" key="11">
    <source>
        <dbReference type="ARBA" id="ARBA00075328"/>
    </source>
</evidence>
<feature type="domain" description="Rhodanese" evidence="13">
    <location>
        <begin position="268"/>
        <end position="349"/>
    </location>
</feature>
<proteinExistence type="inferred from homology"/>
<keyword evidence="15" id="KW-1185">Reference proteome</keyword>
<dbReference type="CDD" id="cd00757">
    <property type="entry name" value="ThiF_MoeB_HesA_family"/>
    <property type="match status" value="1"/>
</dbReference>
<keyword evidence="3" id="KW-0547">Nucleotide-binding</keyword>
<evidence type="ECO:0000256" key="10">
    <source>
        <dbReference type="ARBA" id="ARBA00075110"/>
    </source>
</evidence>
<dbReference type="InterPro" id="IPR001763">
    <property type="entry name" value="Rhodanese-like_dom"/>
</dbReference>
<dbReference type="Proteomes" id="UP000002774">
    <property type="component" value="Chromosome"/>
</dbReference>
<sequence>MTNTSQAYYQSHSKLNFIGAKGQVKLAGAKVLVIGAGGLGCPCLLYLAGCGIGTIGIADFDTVSLSNLHRQVLYSIEDIGQPKAAIAKKRLLQHNPHISINEHQFPVDQSNVLELMAQYDVVVDGTDNFAVRYLINDACVYLNKPLIYGAIYQTEGHVTVFNYHQSATLRCLFPEAGAESFIPSCADVGAYNIITGMIGTLMAGEVVKVILQNSEVLANKLVMFDALAVSFRAINYKQDPKNRAVSMARFKEPEAVTDISPEEFLALPRDAYELIDVREDWERDEHHIGGQHIPLHSINNHDFSALLKHRQLIFYCQQGTRSSAAVQILRKAGYSQARSLRGGLNALDD</sequence>
<dbReference type="PANTHER" id="PTHR10953:SF102">
    <property type="entry name" value="ADENYLYLTRANSFERASE AND SULFURTRANSFERASE MOCS3"/>
    <property type="match status" value="1"/>
</dbReference>
<dbReference type="STRING" id="714943.Mucpa_5090"/>
<comment type="function">
    <text evidence="6">Catalyzes the adenylation by ATP of the carboxyl group of the C-terminal glycine of sulfur carrier protein MoaD.</text>
</comment>
<evidence type="ECO:0000256" key="2">
    <source>
        <dbReference type="ARBA" id="ARBA00022679"/>
    </source>
</evidence>
<dbReference type="PANTHER" id="PTHR10953">
    <property type="entry name" value="UBIQUITIN-ACTIVATING ENZYME E1"/>
    <property type="match status" value="1"/>
</dbReference>